<dbReference type="Pfam" id="PF06941">
    <property type="entry name" value="NT5C"/>
    <property type="match status" value="1"/>
</dbReference>
<dbReference type="EMBL" id="FQUC01000019">
    <property type="protein sequence ID" value="SHG25948.1"/>
    <property type="molecule type" value="Genomic_DNA"/>
</dbReference>
<dbReference type="Gene3D" id="1.10.40.40">
    <property type="entry name" value="Deoxyribonucleotidase, domain 2"/>
    <property type="match status" value="1"/>
</dbReference>
<name>A0A1M5IC38_9BACT</name>
<feature type="active site" description="Proton donor" evidence="2">
    <location>
        <position position="10"/>
    </location>
</feature>
<reference evidence="4" key="1">
    <citation type="submission" date="2016-11" db="EMBL/GenBank/DDBJ databases">
        <authorList>
            <person name="Varghese N."/>
            <person name="Submissions S."/>
        </authorList>
    </citation>
    <scope>NUCLEOTIDE SEQUENCE [LARGE SCALE GENOMIC DNA]</scope>
    <source>
        <strain evidence="4">DSM 27370</strain>
    </source>
</reference>
<keyword evidence="4" id="KW-1185">Reference proteome</keyword>
<dbReference type="Gene3D" id="3.40.50.1000">
    <property type="entry name" value="HAD superfamily/HAD-like"/>
    <property type="match status" value="1"/>
</dbReference>
<accession>A0A1M5IC38</accession>
<dbReference type="InterPro" id="IPR023214">
    <property type="entry name" value="HAD_sf"/>
</dbReference>
<dbReference type="GO" id="GO:0008253">
    <property type="term" value="F:5'-nucleotidase activity"/>
    <property type="evidence" value="ECO:0007669"/>
    <property type="project" value="InterPro"/>
</dbReference>
<feature type="active site" description="Nucleophile" evidence="2">
    <location>
        <position position="8"/>
    </location>
</feature>
<organism evidence="3 4">
    <name type="scientific">Dysgonomonas macrotermitis</name>
    <dbReference type="NCBI Taxonomy" id="1346286"/>
    <lineage>
        <taxon>Bacteria</taxon>
        <taxon>Pseudomonadati</taxon>
        <taxon>Bacteroidota</taxon>
        <taxon>Bacteroidia</taxon>
        <taxon>Bacteroidales</taxon>
        <taxon>Dysgonomonadaceae</taxon>
        <taxon>Dysgonomonas</taxon>
    </lineage>
</organism>
<dbReference type="InterPro" id="IPR010708">
    <property type="entry name" value="5'(3')-deoxyribonucleotidase"/>
</dbReference>
<dbReference type="OrthoDB" id="278110at2"/>
<dbReference type="RefSeq" id="WP_062178719.1">
    <property type="nucleotide sequence ID" value="NZ_BBXL01000005.1"/>
</dbReference>
<dbReference type="PANTHER" id="PTHR16504:SF4">
    <property type="entry name" value="5'(3')-DEOXYRIBONUCLEOTIDASE"/>
    <property type="match status" value="1"/>
</dbReference>
<evidence type="ECO:0000256" key="1">
    <source>
        <dbReference type="ARBA" id="ARBA00009589"/>
    </source>
</evidence>
<protein>
    <submittedName>
        <fullName evidence="3">5'(3')-deoxyribonucleotidase</fullName>
    </submittedName>
</protein>
<evidence type="ECO:0000313" key="4">
    <source>
        <dbReference type="Proteomes" id="UP000184480"/>
    </source>
</evidence>
<sequence>MQQQVLVDMDGVLADVYQQFINKEFELTGEYLDIKSMHGILESEAFPHFESIVRSEGFFRTVPQIPDSIEGLKYLNDKYKVLIVSSATEFPTSLKEKVDWLGEFYPFISWRQIILCGQKDSIKGDIMIDDHPKNLNFFDGKKIIFTQPHNVFHNEPEWQRIDGWKQIIDIL</sequence>
<dbReference type="AlphaFoldDB" id="A0A1M5IC38"/>
<dbReference type="PANTHER" id="PTHR16504">
    <property type="entry name" value="5'(3')-DEOXYRIBONUCLEOTIDASE"/>
    <property type="match status" value="1"/>
</dbReference>
<dbReference type="GO" id="GO:0009223">
    <property type="term" value="P:pyrimidine deoxyribonucleotide catabolic process"/>
    <property type="evidence" value="ECO:0007669"/>
    <property type="project" value="TreeGrafter"/>
</dbReference>
<gene>
    <name evidence="3" type="ORF">SAMN05444362_11930</name>
</gene>
<evidence type="ECO:0000313" key="3">
    <source>
        <dbReference type="EMBL" id="SHG25948.1"/>
    </source>
</evidence>
<dbReference type="Proteomes" id="UP000184480">
    <property type="component" value="Unassembled WGS sequence"/>
</dbReference>
<dbReference type="InterPro" id="IPR036412">
    <property type="entry name" value="HAD-like_sf"/>
</dbReference>
<evidence type="ECO:0000256" key="2">
    <source>
        <dbReference type="PIRSR" id="PIRSR610708-1"/>
    </source>
</evidence>
<dbReference type="SUPFAM" id="SSF56784">
    <property type="entry name" value="HAD-like"/>
    <property type="match status" value="1"/>
</dbReference>
<proteinExistence type="inferred from homology"/>
<comment type="similarity">
    <text evidence="1">Belongs to the 5'(3')-deoxyribonucleotidase family.</text>
</comment>
<dbReference type="STRING" id="1346286.SAMN05444362_11930"/>